<evidence type="ECO:0000256" key="2">
    <source>
        <dbReference type="ARBA" id="ARBA00023125"/>
    </source>
</evidence>
<gene>
    <name evidence="5" type="ORF">AQJ46_47645</name>
</gene>
<feature type="domain" description="HTH tetR-type" evidence="4">
    <location>
        <begin position="1"/>
        <end position="47"/>
    </location>
</feature>
<dbReference type="STRING" id="58343.AQJ46_47645"/>
<evidence type="ECO:0000313" key="6">
    <source>
        <dbReference type="Proteomes" id="UP000053669"/>
    </source>
</evidence>
<keyword evidence="3" id="KW-0804">Transcription</keyword>
<dbReference type="PANTHER" id="PTHR30055:SF234">
    <property type="entry name" value="HTH-TYPE TRANSCRIPTIONAL REGULATOR BETI"/>
    <property type="match status" value="1"/>
</dbReference>
<protein>
    <recommendedName>
        <fullName evidence="4">HTH tetR-type domain-containing protein</fullName>
    </recommendedName>
</protein>
<dbReference type="PANTHER" id="PTHR30055">
    <property type="entry name" value="HTH-TYPE TRANSCRIPTIONAL REGULATOR RUTR"/>
    <property type="match status" value="1"/>
</dbReference>
<dbReference type="RefSeq" id="WP_059211606.1">
    <property type="nucleotide sequence ID" value="NZ_KQ948683.1"/>
</dbReference>
<sequence length="211" mass="23023">MDAGVRLFAEHGIDNVSLREITRAAGARNSVALQHHFGDRDGLLRAIVERYRTGIEVRRHERLDACGDRPGLRPLAEALVVPLAACLHEDGGPAFLQIFADLVNRPRPLLEPLQPTGGDIDDSMERWRRMLDPLLPRGAAHVHRRFSATLYASVEMARCARSGPQADTDTDVVTAATVDVVAAILSAPVSAETARAVRARDARRARTRSSA</sequence>
<evidence type="ECO:0000256" key="3">
    <source>
        <dbReference type="ARBA" id="ARBA00023163"/>
    </source>
</evidence>
<name>A0A124HV60_9ACTN</name>
<organism evidence="5 6">
    <name type="scientific">Streptomyces canus</name>
    <dbReference type="NCBI Taxonomy" id="58343"/>
    <lineage>
        <taxon>Bacteria</taxon>
        <taxon>Bacillati</taxon>
        <taxon>Actinomycetota</taxon>
        <taxon>Actinomycetes</taxon>
        <taxon>Kitasatosporales</taxon>
        <taxon>Streptomycetaceae</taxon>
        <taxon>Streptomyces</taxon>
        <taxon>Streptomyces aurantiacus group</taxon>
    </lineage>
</organism>
<dbReference type="InterPro" id="IPR001647">
    <property type="entry name" value="HTH_TetR"/>
</dbReference>
<dbReference type="AlphaFoldDB" id="A0A124HV60"/>
<evidence type="ECO:0000259" key="4">
    <source>
        <dbReference type="Pfam" id="PF00440"/>
    </source>
</evidence>
<dbReference type="Gene3D" id="1.10.357.10">
    <property type="entry name" value="Tetracycline Repressor, domain 2"/>
    <property type="match status" value="1"/>
</dbReference>
<comment type="caution">
    <text evidence="5">The sequence shown here is derived from an EMBL/GenBank/DDBJ whole genome shotgun (WGS) entry which is preliminary data.</text>
</comment>
<reference evidence="5 6" key="1">
    <citation type="submission" date="2015-10" db="EMBL/GenBank/DDBJ databases">
        <title>Draft genome sequence of Streptomyces canus DSM 40017, type strain for the species Streptomyces canus.</title>
        <authorList>
            <person name="Ruckert C."/>
            <person name="Winkler A."/>
            <person name="Kalinowski J."/>
            <person name="Kampfer P."/>
            <person name="Glaeser S."/>
        </authorList>
    </citation>
    <scope>NUCLEOTIDE SEQUENCE [LARGE SCALE GENOMIC DNA]</scope>
    <source>
        <strain evidence="5 6">DSM 40017</strain>
    </source>
</reference>
<dbReference type="EMBL" id="LMWU01000073">
    <property type="protein sequence ID" value="KUN57419.1"/>
    <property type="molecule type" value="Genomic_DNA"/>
</dbReference>
<dbReference type="SUPFAM" id="SSF46689">
    <property type="entry name" value="Homeodomain-like"/>
    <property type="match status" value="1"/>
</dbReference>
<evidence type="ECO:0000256" key="1">
    <source>
        <dbReference type="ARBA" id="ARBA00023015"/>
    </source>
</evidence>
<dbReference type="GO" id="GO:0003700">
    <property type="term" value="F:DNA-binding transcription factor activity"/>
    <property type="evidence" value="ECO:0007669"/>
    <property type="project" value="TreeGrafter"/>
</dbReference>
<dbReference type="Proteomes" id="UP000053669">
    <property type="component" value="Unassembled WGS sequence"/>
</dbReference>
<dbReference type="InterPro" id="IPR050109">
    <property type="entry name" value="HTH-type_TetR-like_transc_reg"/>
</dbReference>
<proteinExistence type="predicted"/>
<dbReference type="Pfam" id="PF00440">
    <property type="entry name" value="TetR_N"/>
    <property type="match status" value="1"/>
</dbReference>
<dbReference type="GO" id="GO:0000976">
    <property type="term" value="F:transcription cis-regulatory region binding"/>
    <property type="evidence" value="ECO:0007669"/>
    <property type="project" value="TreeGrafter"/>
</dbReference>
<dbReference type="InterPro" id="IPR009057">
    <property type="entry name" value="Homeodomain-like_sf"/>
</dbReference>
<accession>A0A124HV60</accession>
<keyword evidence="2" id="KW-0238">DNA-binding</keyword>
<evidence type="ECO:0000313" key="5">
    <source>
        <dbReference type="EMBL" id="KUN57419.1"/>
    </source>
</evidence>
<keyword evidence="1" id="KW-0805">Transcription regulation</keyword>